<protein>
    <recommendedName>
        <fullName evidence="3">B box-type domain-containing protein</fullName>
    </recommendedName>
</protein>
<dbReference type="OrthoDB" id="1908108at2759"/>
<gene>
    <name evidence="1" type="ORF">TSUD_321040</name>
</gene>
<accession>A0A2Z6NSB3</accession>
<dbReference type="PANTHER" id="PTHR31065:SF89">
    <property type="entry name" value="PLATZ TRANSCRIPTION FACTOR FAMILY PROTEIN"/>
    <property type="match status" value="1"/>
</dbReference>
<dbReference type="AlphaFoldDB" id="A0A2Z6NSB3"/>
<sequence length="94" mass="10552">MYSSISSSSSRGGYGGDGGDMDMDMNMNMNMNMGMMNMKPAWLERLMVETFFGDCGVHKNQRKNEKNIFCLHCCLSICPHCLPSHTSHPLLQVL</sequence>
<organism evidence="1 2">
    <name type="scientific">Trifolium subterraneum</name>
    <name type="common">Subterranean clover</name>
    <dbReference type="NCBI Taxonomy" id="3900"/>
    <lineage>
        <taxon>Eukaryota</taxon>
        <taxon>Viridiplantae</taxon>
        <taxon>Streptophyta</taxon>
        <taxon>Embryophyta</taxon>
        <taxon>Tracheophyta</taxon>
        <taxon>Spermatophyta</taxon>
        <taxon>Magnoliopsida</taxon>
        <taxon>eudicotyledons</taxon>
        <taxon>Gunneridae</taxon>
        <taxon>Pentapetalae</taxon>
        <taxon>rosids</taxon>
        <taxon>fabids</taxon>
        <taxon>Fabales</taxon>
        <taxon>Fabaceae</taxon>
        <taxon>Papilionoideae</taxon>
        <taxon>50 kb inversion clade</taxon>
        <taxon>NPAAA clade</taxon>
        <taxon>Hologalegina</taxon>
        <taxon>IRL clade</taxon>
        <taxon>Trifolieae</taxon>
        <taxon>Trifolium</taxon>
    </lineage>
</organism>
<evidence type="ECO:0000313" key="2">
    <source>
        <dbReference type="Proteomes" id="UP000242715"/>
    </source>
</evidence>
<dbReference type="PANTHER" id="PTHR31065">
    <property type="entry name" value="PLATZ TRANSCRIPTION FACTOR FAMILY PROTEIN"/>
    <property type="match status" value="1"/>
</dbReference>
<proteinExistence type="predicted"/>
<keyword evidence="2" id="KW-1185">Reference proteome</keyword>
<name>A0A2Z6NSB3_TRISU</name>
<dbReference type="Proteomes" id="UP000242715">
    <property type="component" value="Unassembled WGS sequence"/>
</dbReference>
<evidence type="ECO:0000313" key="1">
    <source>
        <dbReference type="EMBL" id="GAU39690.1"/>
    </source>
</evidence>
<reference evidence="2" key="1">
    <citation type="journal article" date="2017" name="Front. Plant Sci.">
        <title>Climate Clever Clovers: New Paradigm to Reduce the Environmental Footprint of Ruminants by Breeding Low Methanogenic Forages Utilizing Haplotype Variation.</title>
        <authorList>
            <person name="Kaur P."/>
            <person name="Appels R."/>
            <person name="Bayer P.E."/>
            <person name="Keeble-Gagnere G."/>
            <person name="Wang J."/>
            <person name="Hirakawa H."/>
            <person name="Shirasawa K."/>
            <person name="Vercoe P."/>
            <person name="Stefanova K."/>
            <person name="Durmic Z."/>
            <person name="Nichols P."/>
            <person name="Revell C."/>
            <person name="Isobe S.N."/>
            <person name="Edwards D."/>
            <person name="Erskine W."/>
        </authorList>
    </citation>
    <scope>NUCLEOTIDE SEQUENCE [LARGE SCALE GENOMIC DNA]</scope>
    <source>
        <strain evidence="2">cv. Daliak</strain>
    </source>
</reference>
<evidence type="ECO:0008006" key="3">
    <source>
        <dbReference type="Google" id="ProtNLM"/>
    </source>
</evidence>
<dbReference type="EMBL" id="DF973773">
    <property type="protein sequence ID" value="GAU39690.1"/>
    <property type="molecule type" value="Genomic_DNA"/>
</dbReference>